<dbReference type="Pfam" id="PF04616">
    <property type="entry name" value="Glyco_hydro_43"/>
    <property type="match status" value="1"/>
</dbReference>
<keyword evidence="7" id="KW-1185">Reference proteome</keyword>
<dbReference type="GO" id="GO:0016787">
    <property type="term" value="F:hydrolase activity"/>
    <property type="evidence" value="ECO:0007669"/>
    <property type="project" value="UniProtKB-KW"/>
</dbReference>
<dbReference type="SUPFAM" id="SSF49899">
    <property type="entry name" value="Concanavalin A-like lectins/glucanases"/>
    <property type="match status" value="1"/>
</dbReference>
<dbReference type="InterPro" id="IPR051795">
    <property type="entry name" value="Glycosyl_Hydrlase_43"/>
</dbReference>
<comment type="caution">
    <text evidence="6">The sequence shown here is derived from an EMBL/GenBank/DDBJ whole genome shotgun (WGS) entry which is preliminary data.</text>
</comment>
<dbReference type="Gene3D" id="2.60.120.200">
    <property type="match status" value="1"/>
</dbReference>
<organism evidence="6 7">
    <name type="scientific">Jutongia hominis</name>
    <dbReference type="NCBI Taxonomy" id="2763664"/>
    <lineage>
        <taxon>Bacteria</taxon>
        <taxon>Bacillati</taxon>
        <taxon>Bacillota</taxon>
        <taxon>Clostridia</taxon>
        <taxon>Lachnospirales</taxon>
        <taxon>Lachnospiraceae</taxon>
        <taxon>Jutongia</taxon>
    </lineage>
</organism>
<evidence type="ECO:0000256" key="2">
    <source>
        <dbReference type="ARBA" id="ARBA00022801"/>
    </source>
</evidence>
<dbReference type="InterPro" id="IPR023296">
    <property type="entry name" value="Glyco_hydro_beta-prop_sf"/>
</dbReference>
<dbReference type="PANTHER" id="PTHR42812:SF12">
    <property type="entry name" value="BETA-XYLOSIDASE-RELATED"/>
    <property type="match status" value="1"/>
</dbReference>
<feature type="domain" description="Beta-xylosidase C-terminal Concanavalin A-like" evidence="5">
    <location>
        <begin position="321"/>
        <end position="518"/>
    </location>
</feature>
<dbReference type="Gene3D" id="2.115.10.20">
    <property type="entry name" value="Glycosyl hydrolase domain, family 43"/>
    <property type="match status" value="1"/>
</dbReference>
<dbReference type="SUPFAM" id="SSF75005">
    <property type="entry name" value="Arabinanase/levansucrase/invertase"/>
    <property type="match status" value="1"/>
</dbReference>
<reference evidence="6 7" key="1">
    <citation type="submission" date="2020-08" db="EMBL/GenBank/DDBJ databases">
        <title>Genome public.</title>
        <authorList>
            <person name="Liu C."/>
            <person name="Sun Q."/>
        </authorList>
    </citation>
    <scope>NUCLEOTIDE SEQUENCE [LARGE SCALE GENOMIC DNA]</scope>
    <source>
        <strain evidence="6 7">BX3</strain>
    </source>
</reference>
<comment type="similarity">
    <text evidence="1 4">Belongs to the glycosyl hydrolase 43 family.</text>
</comment>
<dbReference type="InterPro" id="IPR041542">
    <property type="entry name" value="GH43_C2"/>
</dbReference>
<gene>
    <name evidence="6" type="ORF">H8700_05800</name>
</gene>
<dbReference type="InterPro" id="IPR013320">
    <property type="entry name" value="ConA-like_dom_sf"/>
</dbReference>
<protein>
    <submittedName>
        <fullName evidence="6">Glycoside hydrolase family 43 protein</fullName>
    </submittedName>
</protein>
<evidence type="ECO:0000259" key="5">
    <source>
        <dbReference type="Pfam" id="PF17851"/>
    </source>
</evidence>
<dbReference type="CDD" id="cd18617">
    <property type="entry name" value="GH43_XynB-like"/>
    <property type="match status" value="1"/>
</dbReference>
<evidence type="ECO:0000313" key="6">
    <source>
        <dbReference type="EMBL" id="MBC8557216.1"/>
    </source>
</evidence>
<sequence>MKYNNPILPGFHPDPSICRAGNDYYLVTSSFEYFPSIPVFHSKDLIHWEQYGHCITNEDDLCLRKGFPSRTGIYAPTIRYHKGTFYVVFTNVAYGGKDDGNFFVHTTDPKKGWSKPIPIDTPGIDPSFFFDEDDNVYYTGASDGKIFMQQIDITTGKSIGQMQFIWGGTGGNDPEGPHLYKKDGWYYLLISEGGTELGHMITMARSRQITGPYMAYEKNPVLTNRSHSMELKAVGHADLIQDQNDNWWAVCLGIRTISYPYRHNLGRETMLVPVVWEKDCFPVFANNGLLENVIETDKLPLSLEPFEPDSQNLVGSFHYYDDFSADVLNSCWNTIYNPDKSLYVLATDRTDKSASGITLYGSVHAIGSVDSITWLGRRQEHHFFDAVTKLTFDPVANGDEAGLTIYLNNKHHYEIALAMLHNKKCLLFRRQIGSLFKIEQCIEYTDNSVYLKLQATMQEYSFSYSLDGKNYLPFGKGECAYLTTEVGGCFTGNYIALYCTNTDPSVQKGAFYHFYDYQAYLPPQ</sequence>
<dbReference type="Proteomes" id="UP000637513">
    <property type="component" value="Unassembled WGS sequence"/>
</dbReference>
<accession>A0ABR7MTU4</accession>
<keyword evidence="2 4" id="KW-0378">Hydrolase</keyword>
<keyword evidence="3 4" id="KW-0326">Glycosidase</keyword>
<evidence type="ECO:0000256" key="1">
    <source>
        <dbReference type="ARBA" id="ARBA00009865"/>
    </source>
</evidence>
<dbReference type="PANTHER" id="PTHR42812">
    <property type="entry name" value="BETA-XYLOSIDASE"/>
    <property type="match status" value="1"/>
</dbReference>
<name>A0ABR7MTU4_9FIRM</name>
<dbReference type="RefSeq" id="WP_249304225.1">
    <property type="nucleotide sequence ID" value="NZ_JACRSW010000027.1"/>
</dbReference>
<dbReference type="InterPro" id="IPR006710">
    <property type="entry name" value="Glyco_hydro_43"/>
</dbReference>
<evidence type="ECO:0000256" key="4">
    <source>
        <dbReference type="RuleBase" id="RU361187"/>
    </source>
</evidence>
<evidence type="ECO:0000256" key="3">
    <source>
        <dbReference type="ARBA" id="ARBA00023295"/>
    </source>
</evidence>
<evidence type="ECO:0000313" key="7">
    <source>
        <dbReference type="Proteomes" id="UP000637513"/>
    </source>
</evidence>
<proteinExistence type="inferred from homology"/>
<dbReference type="EMBL" id="JACRSW010000027">
    <property type="protein sequence ID" value="MBC8557216.1"/>
    <property type="molecule type" value="Genomic_DNA"/>
</dbReference>
<dbReference type="Pfam" id="PF17851">
    <property type="entry name" value="GH43_C2"/>
    <property type="match status" value="1"/>
</dbReference>